<keyword evidence="11" id="KW-1185">Reference proteome</keyword>
<comment type="caution">
    <text evidence="10">The sequence shown here is derived from an EMBL/GenBank/DDBJ whole genome shotgun (WGS) entry which is preliminary data.</text>
</comment>
<evidence type="ECO:0000256" key="7">
    <source>
        <dbReference type="ARBA" id="ARBA00023237"/>
    </source>
</evidence>
<keyword evidence="4" id="KW-1134">Transmembrane beta strand</keyword>
<keyword evidence="9" id="KW-0732">Signal</keyword>
<dbReference type="AlphaFoldDB" id="A0A8J2U2T8"/>
<dbReference type="EMBL" id="BMDX01000002">
    <property type="protein sequence ID" value="GGA67690.1"/>
    <property type="molecule type" value="Genomic_DNA"/>
</dbReference>
<evidence type="ECO:0000256" key="5">
    <source>
        <dbReference type="ARBA" id="ARBA00022692"/>
    </source>
</evidence>
<dbReference type="GO" id="GO:1990281">
    <property type="term" value="C:efflux pump complex"/>
    <property type="evidence" value="ECO:0007669"/>
    <property type="project" value="TreeGrafter"/>
</dbReference>
<dbReference type="OrthoDB" id="9814637at2"/>
<feature type="signal peptide" evidence="9">
    <location>
        <begin position="1"/>
        <end position="23"/>
    </location>
</feature>
<dbReference type="GO" id="GO:0015562">
    <property type="term" value="F:efflux transmembrane transporter activity"/>
    <property type="evidence" value="ECO:0007669"/>
    <property type="project" value="InterPro"/>
</dbReference>
<gene>
    <name evidence="10" type="primary">aggA</name>
    <name evidence="10" type="ORF">GCM10011369_06670</name>
</gene>
<name>A0A8J2U2T8_9GAMM</name>
<dbReference type="Proteomes" id="UP000619743">
    <property type="component" value="Unassembled WGS sequence"/>
</dbReference>
<feature type="coiled-coil region" evidence="8">
    <location>
        <begin position="184"/>
        <end position="211"/>
    </location>
</feature>
<dbReference type="InterPro" id="IPR051906">
    <property type="entry name" value="TolC-like"/>
</dbReference>
<keyword evidence="8" id="KW-0175">Coiled coil</keyword>
<dbReference type="Pfam" id="PF02321">
    <property type="entry name" value="OEP"/>
    <property type="match status" value="2"/>
</dbReference>
<keyword evidence="5" id="KW-0812">Transmembrane</keyword>
<dbReference type="NCBIfam" id="TIGR01844">
    <property type="entry name" value="type_I_sec_TolC"/>
    <property type="match status" value="1"/>
</dbReference>
<evidence type="ECO:0000256" key="1">
    <source>
        <dbReference type="ARBA" id="ARBA00004442"/>
    </source>
</evidence>
<comment type="similarity">
    <text evidence="2">Belongs to the outer membrane factor (OMF) (TC 1.B.17) family.</text>
</comment>
<dbReference type="PANTHER" id="PTHR30026:SF22">
    <property type="entry name" value="OUTER MEMBRANE EFFLUX PROTEIN"/>
    <property type="match status" value="1"/>
</dbReference>
<accession>A0A8J2U2T8</accession>
<dbReference type="RefSeq" id="WP_087504389.1">
    <property type="nucleotide sequence ID" value="NZ_BMDX01000002.1"/>
</dbReference>
<keyword evidence="3" id="KW-0813">Transport</keyword>
<organism evidence="10 11">
    <name type="scientific">Neiella marina</name>
    <dbReference type="NCBI Taxonomy" id="508461"/>
    <lineage>
        <taxon>Bacteria</taxon>
        <taxon>Pseudomonadati</taxon>
        <taxon>Pseudomonadota</taxon>
        <taxon>Gammaproteobacteria</taxon>
        <taxon>Alteromonadales</taxon>
        <taxon>Echinimonadaceae</taxon>
        <taxon>Neiella</taxon>
    </lineage>
</organism>
<evidence type="ECO:0000256" key="3">
    <source>
        <dbReference type="ARBA" id="ARBA00022448"/>
    </source>
</evidence>
<evidence type="ECO:0000256" key="2">
    <source>
        <dbReference type="ARBA" id="ARBA00007613"/>
    </source>
</evidence>
<evidence type="ECO:0000313" key="11">
    <source>
        <dbReference type="Proteomes" id="UP000619743"/>
    </source>
</evidence>
<keyword evidence="6" id="KW-0472">Membrane</keyword>
<dbReference type="InterPro" id="IPR003423">
    <property type="entry name" value="OMP_efflux"/>
</dbReference>
<protein>
    <submittedName>
        <fullName evidence="10">Channel protein TolC</fullName>
    </submittedName>
</protein>
<dbReference type="SUPFAM" id="SSF56954">
    <property type="entry name" value="Outer membrane efflux proteins (OEP)"/>
    <property type="match status" value="1"/>
</dbReference>
<keyword evidence="7" id="KW-0998">Cell outer membrane</keyword>
<evidence type="ECO:0000256" key="8">
    <source>
        <dbReference type="SAM" id="Coils"/>
    </source>
</evidence>
<dbReference type="PANTHER" id="PTHR30026">
    <property type="entry name" value="OUTER MEMBRANE PROTEIN TOLC"/>
    <property type="match status" value="1"/>
</dbReference>
<comment type="subcellular location">
    <subcellularLocation>
        <location evidence="1">Cell outer membrane</location>
    </subcellularLocation>
</comment>
<evidence type="ECO:0000256" key="9">
    <source>
        <dbReference type="SAM" id="SignalP"/>
    </source>
</evidence>
<evidence type="ECO:0000256" key="4">
    <source>
        <dbReference type="ARBA" id="ARBA00022452"/>
    </source>
</evidence>
<evidence type="ECO:0000313" key="10">
    <source>
        <dbReference type="EMBL" id="GGA67690.1"/>
    </source>
</evidence>
<dbReference type="InterPro" id="IPR010130">
    <property type="entry name" value="T1SS_OMP_TolC"/>
</dbReference>
<proteinExistence type="inferred from homology"/>
<evidence type="ECO:0000256" key="6">
    <source>
        <dbReference type="ARBA" id="ARBA00023136"/>
    </source>
</evidence>
<feature type="chain" id="PRO_5035312955" evidence="9">
    <location>
        <begin position="24"/>
        <end position="429"/>
    </location>
</feature>
<reference evidence="11" key="1">
    <citation type="journal article" date="2019" name="Int. J. Syst. Evol. Microbiol.">
        <title>The Global Catalogue of Microorganisms (GCM) 10K type strain sequencing project: providing services to taxonomists for standard genome sequencing and annotation.</title>
        <authorList>
            <consortium name="The Broad Institute Genomics Platform"/>
            <consortium name="The Broad Institute Genome Sequencing Center for Infectious Disease"/>
            <person name="Wu L."/>
            <person name="Ma J."/>
        </authorList>
    </citation>
    <scope>NUCLEOTIDE SEQUENCE [LARGE SCALE GENOMIC DNA]</scope>
    <source>
        <strain evidence="11">CGMCC 1.10130</strain>
    </source>
</reference>
<dbReference type="Gene3D" id="1.20.1600.10">
    <property type="entry name" value="Outer membrane efflux proteins (OEP)"/>
    <property type="match status" value="1"/>
</dbReference>
<dbReference type="GO" id="GO:0009279">
    <property type="term" value="C:cell outer membrane"/>
    <property type="evidence" value="ECO:0007669"/>
    <property type="project" value="UniProtKB-SubCell"/>
</dbReference>
<dbReference type="GO" id="GO:0015288">
    <property type="term" value="F:porin activity"/>
    <property type="evidence" value="ECO:0007669"/>
    <property type="project" value="TreeGrafter"/>
</dbReference>
<sequence length="429" mass="48059">MKLARCSAVGTLLVAALSQTVVAQTLPQAVRIAVETHPQIVQSERKVREGEQTVRQAEGGYLPSVDVTADWGFQVVDNPSTRANGTDDETWNNGRVGFEARQMIFDGFATTNDIDRTEAFTLAREHELNAVSESIALAATRVYLDVQRYRTQYQLALENLDNHKRIYKQISSRVDRGVGTIADKSQIESRLNNAESNVIAAQNNLLDAESAYIQVIGESAKQDLQPFKFQENWLPQTKAEAQALVGKHNPVLLAAKADIEEAESRYQYSKSTNYPELDLVLFGDYGEELEGTDGSDTNYGAMLQVRWNLFRGGSDKANQKASAYVVEQARAINMNAHREANQRVSLAWAAYEMLAKQQVFLQRYVTASEKTRDAYKKEFNLGKRTLLDLLDSENELFGARNQFVDAQTEYEQAKARVLEVIGSLNQSLR</sequence>